<sequence length="157" mass="17016">MKRALILPLLFLCNTAAADGGTYTWVDGQEEDVTSRDPKVLQELREEVEKPHQDECTLPRVVTTAESEQAPGRQQEIKGHLGGDQTDPTPPSMKQPASLPPDEQPKETPAGMKQPKPLPLGDQPKGTPAGMKQPKPLPLDDQPKTMPAGMEQPAAVK</sequence>
<name>A0A7J4ZMA7_9BACT</name>
<comment type="caution">
    <text evidence="3">The sequence shown here is derived from an EMBL/GenBank/DDBJ whole genome shotgun (WGS) entry which is preliminary data.</text>
</comment>
<reference evidence="3 4" key="1">
    <citation type="submission" date="2019-09" db="EMBL/GenBank/DDBJ databases">
        <title>Geobacter sp. Red96, a novel strain isolated from paddy soil.</title>
        <authorList>
            <person name="Xu Z."/>
            <person name="Masuda Y."/>
            <person name="Itoh H."/>
            <person name="Senoo K."/>
        </authorList>
    </citation>
    <scope>NUCLEOTIDE SEQUENCE [LARGE SCALE GENOMIC DNA]</scope>
    <source>
        <strain evidence="3 4">Red96</strain>
    </source>
</reference>
<feature type="chain" id="PRO_5029889909" description="DUF4124 domain-containing protein" evidence="2">
    <location>
        <begin position="19"/>
        <end position="157"/>
    </location>
</feature>
<evidence type="ECO:0000256" key="1">
    <source>
        <dbReference type="SAM" id="MobiDB-lite"/>
    </source>
</evidence>
<proteinExistence type="predicted"/>
<evidence type="ECO:0008006" key="5">
    <source>
        <dbReference type="Google" id="ProtNLM"/>
    </source>
</evidence>
<feature type="region of interest" description="Disordered" evidence="1">
    <location>
        <begin position="45"/>
        <end position="157"/>
    </location>
</feature>
<evidence type="ECO:0000313" key="4">
    <source>
        <dbReference type="Proteomes" id="UP000420562"/>
    </source>
</evidence>
<gene>
    <name evidence="3" type="ORF">F6V25_15385</name>
</gene>
<keyword evidence="2" id="KW-0732">Signal</keyword>
<protein>
    <recommendedName>
        <fullName evidence="5">DUF4124 domain-containing protein</fullName>
    </recommendedName>
</protein>
<dbReference type="Proteomes" id="UP000420562">
    <property type="component" value="Unassembled WGS sequence"/>
</dbReference>
<feature type="signal peptide" evidence="2">
    <location>
        <begin position="1"/>
        <end position="18"/>
    </location>
</feature>
<dbReference type="AlphaFoldDB" id="A0A7J4ZMA7"/>
<keyword evidence="4" id="KW-1185">Reference proteome</keyword>
<dbReference type="RefSeq" id="WP_151129507.1">
    <property type="nucleotide sequence ID" value="NZ_VZQZ01000011.1"/>
</dbReference>
<feature type="compositionally biased region" description="Basic and acidic residues" evidence="1">
    <location>
        <begin position="45"/>
        <end position="57"/>
    </location>
</feature>
<evidence type="ECO:0000313" key="3">
    <source>
        <dbReference type="EMBL" id="KAB0663812.1"/>
    </source>
</evidence>
<evidence type="ECO:0000256" key="2">
    <source>
        <dbReference type="SAM" id="SignalP"/>
    </source>
</evidence>
<dbReference type="EMBL" id="VZQZ01000011">
    <property type="protein sequence ID" value="KAB0663812.1"/>
    <property type="molecule type" value="Genomic_DNA"/>
</dbReference>
<accession>A0A7J4ZMA7</accession>
<organism evidence="3 4">
    <name type="scientific">Oryzomonas japonica</name>
    <dbReference type="NCBI Taxonomy" id="2603858"/>
    <lineage>
        <taxon>Bacteria</taxon>
        <taxon>Pseudomonadati</taxon>
        <taxon>Thermodesulfobacteriota</taxon>
        <taxon>Desulfuromonadia</taxon>
        <taxon>Geobacterales</taxon>
        <taxon>Geobacteraceae</taxon>
        <taxon>Oryzomonas</taxon>
    </lineage>
</organism>